<evidence type="ECO:0000256" key="1">
    <source>
        <dbReference type="SAM" id="Phobius"/>
    </source>
</evidence>
<organism evidence="2">
    <name type="scientific">marine metagenome</name>
    <dbReference type="NCBI Taxonomy" id="408172"/>
    <lineage>
        <taxon>unclassified sequences</taxon>
        <taxon>metagenomes</taxon>
        <taxon>ecological metagenomes</taxon>
    </lineage>
</organism>
<evidence type="ECO:0000313" key="2">
    <source>
        <dbReference type="EMBL" id="SVA06538.1"/>
    </source>
</evidence>
<feature type="transmembrane region" description="Helical" evidence="1">
    <location>
        <begin position="13"/>
        <end position="33"/>
    </location>
</feature>
<dbReference type="AlphaFoldDB" id="A0A381ST75"/>
<keyword evidence="1" id="KW-0812">Transmembrane</keyword>
<keyword evidence="1" id="KW-0472">Membrane</keyword>
<proteinExistence type="predicted"/>
<keyword evidence="1" id="KW-1133">Transmembrane helix</keyword>
<sequence>VEEPSGQETPRRLLIFPVLLALLLAVSPILLFGDDADSGAVLREDLSEAQLETLAGLDFARTPADVRGGMTALNQAFLLDSGSLVVAGTWEGSLELGNWSDESVGGRDLFVAELTADGDWSSAHFAGSSGEDSIALLSISGDRLSVWGRVNGEARFASEILDHHTGWSPTAFEAHLYIDEGWQRVWQIDDELLPVSSTSLWCGFA</sequence>
<gene>
    <name evidence="2" type="ORF">METZ01_LOCUS59392</name>
</gene>
<protein>
    <submittedName>
        <fullName evidence="2">Uncharacterized protein</fullName>
    </submittedName>
</protein>
<feature type="non-terminal residue" evidence="2">
    <location>
        <position position="1"/>
    </location>
</feature>
<dbReference type="EMBL" id="UINC01003463">
    <property type="protein sequence ID" value="SVA06538.1"/>
    <property type="molecule type" value="Genomic_DNA"/>
</dbReference>
<reference evidence="2" key="1">
    <citation type="submission" date="2018-05" db="EMBL/GenBank/DDBJ databases">
        <authorList>
            <person name="Lanie J.A."/>
            <person name="Ng W.-L."/>
            <person name="Kazmierczak K.M."/>
            <person name="Andrzejewski T.M."/>
            <person name="Davidsen T.M."/>
            <person name="Wayne K.J."/>
            <person name="Tettelin H."/>
            <person name="Glass J.I."/>
            <person name="Rusch D."/>
            <person name="Podicherti R."/>
            <person name="Tsui H.-C.T."/>
            <person name="Winkler M.E."/>
        </authorList>
    </citation>
    <scope>NUCLEOTIDE SEQUENCE</scope>
</reference>
<name>A0A381ST75_9ZZZZ</name>
<accession>A0A381ST75</accession>